<protein>
    <recommendedName>
        <fullName evidence="3">Periplasmic protein</fullName>
    </recommendedName>
</protein>
<proteinExistence type="predicted"/>
<sequence length="451" mass="50358">MKKTLLSLAVCATLAFGMGDKTAEVIEPSTLEKEINNAKKPKKENMEDLLQKAKREMEKKAKSRGFKIKVYTATASVDASPDDSQYFDYLTSAYNQAVLELKAQMVLAKAGKVAIEEAYKYHKKTIPDDMLQKELEKQVNSELDELESNSKIEDIFGLVTKVINKALGEKPEEEKKKFEAEVSQNIFNKAFTEGFTKEGFDSIQGLIPYENFIITSSENGEIEIGVLAYTTQKSLQLARDLAAGKQSAKIEDAAQCKSAEDIVDVLEDEQLTSTFGLKFFYNENCRPALIAYGIDSFIKEDGMNADYRGEAKERARGMADKFISNFLNSNVDAFIKDTKVQQKTVDAMKKAARQDGKTTMGASKKEKKNAIIKEMSKDFASSSSMNLIGLEDARTWNVDFGDSEVVGVIRYYSMDSINAANDSFTLKEEKPKKIKTQAGVKRTTNIEVDDF</sequence>
<organism evidence="1 2">
    <name type="scientific">Campylobacter hyointestinalis</name>
    <dbReference type="NCBI Taxonomy" id="198"/>
    <lineage>
        <taxon>Bacteria</taxon>
        <taxon>Pseudomonadati</taxon>
        <taxon>Campylobacterota</taxon>
        <taxon>Epsilonproteobacteria</taxon>
        <taxon>Campylobacterales</taxon>
        <taxon>Campylobacteraceae</taxon>
        <taxon>Campylobacter</taxon>
    </lineage>
</organism>
<reference evidence="1 2" key="1">
    <citation type="submission" date="2019-07" db="EMBL/GenBank/DDBJ databases">
        <title>Rapid identification of Enteric Bacteria from Whole Genome Sequences (WGS) using Average Nucleotide Identity (ANI).</title>
        <authorList>
            <person name="Lane C."/>
        </authorList>
    </citation>
    <scope>NUCLEOTIDE SEQUENCE [LARGE SCALE GENOMIC DNA]</scope>
    <source>
        <strain evidence="1 2">D2411</strain>
    </source>
</reference>
<name>A0A562XCG8_CAMHY</name>
<evidence type="ECO:0000313" key="2">
    <source>
        <dbReference type="Proteomes" id="UP000321812"/>
    </source>
</evidence>
<accession>A0A562XCG8</accession>
<dbReference type="RefSeq" id="WP_147497442.1">
    <property type="nucleotide sequence ID" value="NZ_VOAP01000016.1"/>
</dbReference>
<dbReference type="Proteomes" id="UP000321812">
    <property type="component" value="Unassembled WGS sequence"/>
</dbReference>
<dbReference type="AlphaFoldDB" id="A0A562XCG8"/>
<comment type="caution">
    <text evidence="1">The sequence shown here is derived from an EMBL/GenBank/DDBJ whole genome shotgun (WGS) entry which is preliminary data.</text>
</comment>
<evidence type="ECO:0000313" key="1">
    <source>
        <dbReference type="EMBL" id="TWO19828.1"/>
    </source>
</evidence>
<gene>
    <name evidence="1" type="ORF">YZ82_07000</name>
</gene>
<evidence type="ECO:0008006" key="3">
    <source>
        <dbReference type="Google" id="ProtNLM"/>
    </source>
</evidence>
<dbReference type="EMBL" id="VOAP01000016">
    <property type="protein sequence ID" value="TWO19828.1"/>
    <property type="molecule type" value="Genomic_DNA"/>
</dbReference>